<feature type="compositionally biased region" description="Gly residues" evidence="4">
    <location>
        <begin position="248"/>
        <end position="266"/>
    </location>
</feature>
<dbReference type="EMBL" id="JPKZ01002874">
    <property type="protein sequence ID" value="KHN74707.1"/>
    <property type="molecule type" value="Genomic_DNA"/>
</dbReference>
<sequence length="1248" mass="137374">MMSASSASSSSAVEPVSTSGGAPLEKPSEQKVNNTEASSTVPQDEEGSRRQEDDSDAAPTTGWESPRQEAVNGIVQPRVIPPLGKPTRHTNQLEFILKEVLKPAMRHKHAWPFTKPVDAVRLSLPDYHKVIKRPMDMNTIEKRLRNVYYYSAKDCMQDIMTMFNNCYTYNAPEYGVYAMAKTLERFMLDKLAAMPTEDFEAIFANCYKFNQNEDDVSLMCKNIENLYREKIKLLPSQEVEIARPTTKRGGGGKAAKKGGGGRGGAAARGATASRESSVSVQRGAADSSSILDTASDSASAPAVSSAPVDDVHPSPSVSTAPAPVTPVIQSKKGVKRKADTTTSFGEESTGGAKVSTRRESGRPPKKPNYFIDYNQLKPRFKGKWTEQMKYCQRIITELFSKKCKSFTWPFLEPVDVEGLKLHDYYDIVKQPMDLGTIRRKMEARQYANPEEMREDVLLVCENCFKYNPPSDPVHQHGKTLQKYFEEKWRQMPEETVPEPEPQVCASGVSGPSHHAGGGAALVKEEGLGAGVPLIPLDIAGVVDNDDHIDLILFALQAEQTKFQERIAELQRHCQEIFSLRIKRREAQATHKPVPVLSAATVNMLQSLVSTPFTFLTSGDAAPLLLPSTTISPGSSMHPSTIAPPPSKKKPGRPARNYHPPAPVTSAAQRANVSVTPETPPSVEREGHMKREVASPMPAKGAAAHRQVVAETAATAMQARGIPAAQAAAAQVASQKGVVSQEPVTAAPQPSRKRGRQPGSKNKPKTEPAQPVVPPPVVQHQPPPRRVREDYDFDSEDERSAEPMSYDEKRQLSLDINKLPGDKLSSVVSIIESREALRDFNPEEIEIDFETLKPTTLRELEAFVAACLKKKPRKPYKSREALRDFNPEEIEIDFETLKPTTLRELEAFVAACLKKKPRKPYTPKSQKDVDNKKRELEEKIKGLGGVVSTAPPSAQNGGRAKTGVARGGEASSSESSSSDDSSSDSSSSDSSDSESEHGNEEQQQQQQQQPLQQHQPPLRAEKPSQPEPPKEKKEVAPPSVLPQVAAAPPSQRVPQSVVPAPPAAPTVQPPPPTTAAIIKEEKRDEVLSHSHMHSGAAPLLTTTPQAAPGIGGSILDQLLPAKQNEIDDKASVKKLGGWDSLAKRSQSGPLSVDTSFELFRKQAKEKEEKRKQLKVEEERRRRLKEQEERERAKDEHSHTSGLNSAELEQQRQQELMRQREQERRRREAMTTGGDVTSQMDLMLNFEANF</sequence>
<feature type="domain" description="NET" evidence="6">
    <location>
        <begin position="793"/>
        <end position="874"/>
    </location>
</feature>
<feature type="compositionally biased region" description="Low complexity" evidence="4">
    <location>
        <begin position="340"/>
        <end position="351"/>
    </location>
</feature>
<dbReference type="PROSITE" id="PS51525">
    <property type="entry name" value="NET"/>
    <property type="match status" value="1"/>
</dbReference>
<dbReference type="GO" id="GO:0005634">
    <property type="term" value="C:nucleus"/>
    <property type="evidence" value="ECO:0007669"/>
    <property type="project" value="TreeGrafter"/>
</dbReference>
<feature type="region of interest" description="Disordered" evidence="4">
    <location>
        <begin position="735"/>
        <end position="807"/>
    </location>
</feature>
<keyword evidence="8" id="KW-1185">Reference proteome</keyword>
<feature type="region of interest" description="Disordered" evidence="4">
    <location>
        <begin position="242"/>
        <end position="368"/>
    </location>
</feature>
<dbReference type="PANTHER" id="PTHR22880:SF225">
    <property type="entry name" value="BROMODOMAIN-CONTAINING PROTEIN BET-1-RELATED"/>
    <property type="match status" value="1"/>
</dbReference>
<reference evidence="7 8" key="1">
    <citation type="submission" date="2014-11" db="EMBL/GenBank/DDBJ databases">
        <title>Genetic blueprint of the zoonotic pathogen Toxocara canis.</title>
        <authorList>
            <person name="Zhu X.-Q."/>
            <person name="Korhonen P.K."/>
            <person name="Cai H."/>
            <person name="Young N.D."/>
            <person name="Nejsum P."/>
            <person name="von Samson-Himmelstjerna G."/>
            <person name="Boag P.R."/>
            <person name="Tan P."/>
            <person name="Li Q."/>
            <person name="Min J."/>
            <person name="Yang Y."/>
            <person name="Wang X."/>
            <person name="Fang X."/>
            <person name="Hall R.S."/>
            <person name="Hofmann A."/>
            <person name="Sternberg P.W."/>
            <person name="Jex A.R."/>
            <person name="Gasser R.B."/>
        </authorList>
    </citation>
    <scope>NUCLEOTIDE SEQUENCE [LARGE SCALE GENOMIC DNA]</scope>
    <source>
        <strain evidence="7">PN_DK_2014</strain>
    </source>
</reference>
<feature type="domain" description="Bromo" evidence="5">
    <location>
        <begin position="402"/>
        <end position="474"/>
    </location>
</feature>
<feature type="compositionally biased region" description="Basic and acidic residues" evidence="4">
    <location>
        <begin position="924"/>
        <end position="940"/>
    </location>
</feature>
<proteinExistence type="predicted"/>
<feature type="domain" description="Bromo" evidence="5">
    <location>
        <begin position="105"/>
        <end position="177"/>
    </location>
</feature>
<evidence type="ECO:0000256" key="2">
    <source>
        <dbReference type="ARBA" id="ARBA00023117"/>
    </source>
</evidence>
<dbReference type="PROSITE" id="PS00633">
    <property type="entry name" value="BROMODOMAIN_1"/>
    <property type="match status" value="2"/>
</dbReference>
<dbReference type="InterPro" id="IPR027353">
    <property type="entry name" value="NET_dom"/>
</dbReference>
<protein>
    <submittedName>
        <fullName evidence="7">Bromodomain-containing protein 2</fullName>
    </submittedName>
</protein>
<feature type="compositionally biased region" description="Basic and acidic residues" evidence="4">
    <location>
        <begin position="797"/>
        <end position="807"/>
    </location>
</feature>
<feature type="compositionally biased region" description="Pro residues" evidence="4">
    <location>
        <begin position="1058"/>
        <end position="1072"/>
    </location>
</feature>
<feature type="compositionally biased region" description="Pro residues" evidence="4">
    <location>
        <begin position="770"/>
        <end position="783"/>
    </location>
</feature>
<comment type="caution">
    <text evidence="7">The sequence shown here is derived from an EMBL/GenBank/DDBJ whole genome shotgun (WGS) entry which is preliminary data.</text>
</comment>
<feature type="compositionally biased region" description="Basic and acidic residues" evidence="4">
    <location>
        <begin position="1207"/>
        <end position="1227"/>
    </location>
</feature>
<feature type="region of interest" description="Disordered" evidence="4">
    <location>
        <begin position="1"/>
        <end position="86"/>
    </location>
</feature>
<dbReference type="PROSITE" id="PS50014">
    <property type="entry name" value="BROMODOMAIN_2"/>
    <property type="match status" value="2"/>
</dbReference>
<organism evidence="7 8">
    <name type="scientific">Toxocara canis</name>
    <name type="common">Canine roundworm</name>
    <dbReference type="NCBI Taxonomy" id="6265"/>
    <lineage>
        <taxon>Eukaryota</taxon>
        <taxon>Metazoa</taxon>
        <taxon>Ecdysozoa</taxon>
        <taxon>Nematoda</taxon>
        <taxon>Chromadorea</taxon>
        <taxon>Rhabditida</taxon>
        <taxon>Spirurina</taxon>
        <taxon>Ascaridomorpha</taxon>
        <taxon>Ascaridoidea</taxon>
        <taxon>Toxocaridae</taxon>
        <taxon>Toxocara</taxon>
    </lineage>
</organism>
<dbReference type="AlphaFoldDB" id="A0A0B2V038"/>
<evidence type="ECO:0000256" key="3">
    <source>
        <dbReference type="PROSITE-ProRule" id="PRU00035"/>
    </source>
</evidence>
<feature type="region of interest" description="Disordered" evidence="4">
    <location>
        <begin position="629"/>
        <end position="689"/>
    </location>
</feature>
<accession>A0A0B2V038</accession>
<dbReference type="FunFam" id="1.20.1270.220:FF:000001">
    <property type="entry name" value="bromodomain-containing protein 2 isoform X1"/>
    <property type="match status" value="1"/>
</dbReference>
<feature type="compositionally biased region" description="Low complexity" evidence="4">
    <location>
        <begin position="1095"/>
        <end position="1107"/>
    </location>
</feature>
<feature type="compositionally biased region" description="Low complexity" evidence="4">
    <location>
        <begin position="1001"/>
        <end position="1017"/>
    </location>
</feature>
<evidence type="ECO:0000259" key="6">
    <source>
        <dbReference type="PROSITE" id="PS51525"/>
    </source>
</evidence>
<feature type="compositionally biased region" description="Polar residues" evidence="4">
    <location>
        <begin position="273"/>
        <end position="292"/>
    </location>
</feature>
<evidence type="ECO:0000313" key="7">
    <source>
        <dbReference type="EMBL" id="KHN74707.1"/>
    </source>
</evidence>
<evidence type="ECO:0000259" key="5">
    <source>
        <dbReference type="PROSITE" id="PS50014"/>
    </source>
</evidence>
<dbReference type="GO" id="GO:0000785">
    <property type="term" value="C:chromatin"/>
    <property type="evidence" value="ECO:0007669"/>
    <property type="project" value="TreeGrafter"/>
</dbReference>
<feature type="compositionally biased region" description="Basic and acidic residues" evidence="4">
    <location>
        <begin position="1077"/>
        <end position="1087"/>
    </location>
</feature>
<feature type="compositionally biased region" description="Basic and acidic residues" evidence="4">
    <location>
        <begin position="1163"/>
        <end position="1197"/>
    </location>
</feature>
<dbReference type="Proteomes" id="UP000031036">
    <property type="component" value="Unassembled WGS sequence"/>
</dbReference>
<feature type="compositionally biased region" description="Polar residues" evidence="4">
    <location>
        <begin position="665"/>
        <end position="676"/>
    </location>
</feature>
<feature type="region of interest" description="Disordered" evidence="4">
    <location>
        <begin position="1163"/>
        <end position="1248"/>
    </location>
</feature>
<feature type="compositionally biased region" description="Low complexity" evidence="4">
    <location>
        <begin position="1"/>
        <end position="12"/>
    </location>
</feature>
<dbReference type="InterPro" id="IPR043509">
    <property type="entry name" value="Bromo_Brdt_II"/>
</dbReference>
<dbReference type="SMART" id="SM00297">
    <property type="entry name" value="BROMO"/>
    <property type="match status" value="2"/>
</dbReference>
<dbReference type="InterPro" id="IPR038336">
    <property type="entry name" value="NET_sf"/>
</dbReference>
<dbReference type="InterPro" id="IPR036427">
    <property type="entry name" value="Bromodomain-like_sf"/>
</dbReference>
<evidence type="ECO:0000256" key="1">
    <source>
        <dbReference type="ARBA" id="ARBA00022737"/>
    </source>
</evidence>
<feature type="compositionally biased region" description="Low complexity" evidence="4">
    <location>
        <begin position="1046"/>
        <end position="1057"/>
    </location>
</feature>
<feature type="compositionally biased region" description="Low complexity" evidence="4">
    <location>
        <begin position="970"/>
        <end position="989"/>
    </location>
</feature>
<dbReference type="CDD" id="cd05497">
    <property type="entry name" value="Bromo_Brdt_I_like"/>
    <property type="match status" value="1"/>
</dbReference>
<dbReference type="SUPFAM" id="SSF47370">
    <property type="entry name" value="Bromodomain"/>
    <property type="match status" value="3"/>
</dbReference>
<keyword evidence="2 3" id="KW-0103">Bromodomain</keyword>
<dbReference type="PRINTS" id="PR00503">
    <property type="entry name" value="BROMODOMAIN"/>
</dbReference>
<feature type="compositionally biased region" description="Low complexity" evidence="4">
    <location>
        <begin position="294"/>
        <end position="327"/>
    </location>
</feature>
<feature type="compositionally biased region" description="Basic and acidic residues" evidence="4">
    <location>
        <begin position="1018"/>
        <end position="1034"/>
    </location>
</feature>
<dbReference type="STRING" id="6265.A0A0B2V038"/>
<dbReference type="PANTHER" id="PTHR22880">
    <property type="entry name" value="FALZ-RELATED BROMODOMAIN-CONTAINING PROTEINS"/>
    <property type="match status" value="1"/>
</dbReference>
<dbReference type="Pfam" id="PF17105">
    <property type="entry name" value="BRD4_CDT"/>
    <property type="match status" value="1"/>
</dbReference>
<evidence type="ECO:0000256" key="4">
    <source>
        <dbReference type="SAM" id="MobiDB-lite"/>
    </source>
</evidence>
<dbReference type="Pfam" id="PF00439">
    <property type="entry name" value="Bromodomain"/>
    <property type="match status" value="2"/>
</dbReference>
<dbReference type="GO" id="GO:0006338">
    <property type="term" value="P:chromatin remodeling"/>
    <property type="evidence" value="ECO:0007669"/>
    <property type="project" value="TreeGrafter"/>
</dbReference>
<dbReference type="Gene3D" id="1.20.1270.220">
    <property type="match status" value="2"/>
</dbReference>
<dbReference type="Gene3D" id="1.20.920.10">
    <property type="entry name" value="Bromodomain-like"/>
    <property type="match status" value="3"/>
</dbReference>
<dbReference type="CDD" id="cd05498">
    <property type="entry name" value="Bromo_Brdt_II_like"/>
    <property type="match status" value="1"/>
</dbReference>
<dbReference type="InterPro" id="IPR018359">
    <property type="entry name" value="Bromodomain_CS"/>
</dbReference>
<gene>
    <name evidence="7" type="primary">BRD2</name>
    <name evidence="7" type="ORF">Tcan_08593</name>
</gene>
<dbReference type="Pfam" id="PF17035">
    <property type="entry name" value="BET"/>
    <property type="match status" value="2"/>
</dbReference>
<dbReference type="InterPro" id="IPR050935">
    <property type="entry name" value="Bromo_chromatin_reader"/>
</dbReference>
<dbReference type="FunFam" id="1.20.920.10:FF:000002">
    <property type="entry name" value="Bromodomain-containing protein 4"/>
    <property type="match status" value="1"/>
</dbReference>
<feature type="compositionally biased region" description="Polar residues" evidence="4">
    <location>
        <begin position="629"/>
        <end position="638"/>
    </location>
</feature>
<dbReference type="GO" id="GO:0006355">
    <property type="term" value="P:regulation of DNA-templated transcription"/>
    <property type="evidence" value="ECO:0007669"/>
    <property type="project" value="TreeGrafter"/>
</dbReference>
<name>A0A0B2V038_TOXCA</name>
<dbReference type="InterPro" id="IPR031354">
    <property type="entry name" value="BRD4_CDT"/>
</dbReference>
<feature type="compositionally biased region" description="Polar residues" evidence="4">
    <location>
        <begin position="30"/>
        <end position="42"/>
    </location>
</feature>
<dbReference type="OMA" id="GGMDQHT"/>
<dbReference type="InterPro" id="IPR001487">
    <property type="entry name" value="Bromodomain"/>
</dbReference>
<feature type="region of interest" description="Disordered" evidence="4">
    <location>
        <begin position="915"/>
        <end position="1112"/>
    </location>
</feature>
<keyword evidence="1" id="KW-0677">Repeat</keyword>
<dbReference type="OrthoDB" id="21449at2759"/>
<evidence type="ECO:0000313" key="8">
    <source>
        <dbReference type="Proteomes" id="UP000031036"/>
    </source>
</evidence>
<dbReference type="InterPro" id="IPR043508">
    <property type="entry name" value="Bromo_Brdt_I"/>
</dbReference>